<reference evidence="1" key="1">
    <citation type="submission" date="2022-10" db="EMBL/GenBank/DDBJ databases">
        <title>Novel sulphate-reducing endosymbionts in the free-living metamonad Anaeramoeba.</title>
        <authorList>
            <person name="Jerlstrom-Hultqvist J."/>
            <person name="Cepicka I."/>
            <person name="Gallot-Lavallee L."/>
            <person name="Salas-Leiva D."/>
            <person name="Curtis B.A."/>
            <person name="Zahonova K."/>
            <person name="Pipaliya S."/>
            <person name="Dacks J."/>
            <person name="Roger A.J."/>
        </authorList>
    </citation>
    <scope>NUCLEOTIDE SEQUENCE</scope>
    <source>
        <strain evidence="1">BMAN</strain>
    </source>
</reference>
<name>A0A9Q0R620_ANAIG</name>
<sequence>MLAVKRALKQFQPKIQEAANRISSLIGKTLEFFFDWDEFMKSSTVNKEEKPKIIELVVERYIPNIEAAITEIVKEKPGQKVMSVIEKIIIRIITNQTDVTNFSFTFEDEDTTLVFNVLPAQMYYSSSGLVTPLKKLLDNAYNLNVWDKQSQAKPIIDEFKKKFTQLIGVEEVKFNIKLNFKEFLKSESVSQDDKGKIFDLTKDRYLPNIYSAFQEISQDLIGKNIFKNISKLTILIHVDSTTQSNFSFTLDDQLTTLVFHILAKQIYYSSSGLARPLRKILDDNYNLNILLALEENNKKITQFAEQFSKLPGVEDSFQIFMDVQQFLFSQDVSQDDKGKIYSLATDRYLPNILKAYQTISETVAGQKILSLIPKLVLRVHTESKDISNFSFSFEDDDKTIVFHILAKQIYYSSSGLERSFRAILDNTYNLNIWESSSKYEPIINGFSQKFAECINSQNPISIRLEMKAFLKSESVPQDNKGKVFQLISERFLPNIYKAYETIAVNDISKQALQLFHDILITFVPKDASKSNFSFEYDPENSLLIFNIVFDQIFYSSSGLERPLRTLLNQIFYLNIKLEIEQLQPALQEASLKISQIISNPFYILVEYNQLIADTSVDVDQKASAIKLARERYLPKIISPDSGIPHVCRDSDGIEAMQMFTKFIITFDKNDQVSNFQITMDENEGILYFWVKPSQIFYSPPSNIANLIEKLL</sequence>
<dbReference type="Proteomes" id="UP001149090">
    <property type="component" value="Unassembled WGS sequence"/>
</dbReference>
<dbReference type="EMBL" id="JAPDFW010000125">
    <property type="protein sequence ID" value="KAJ5067781.1"/>
    <property type="molecule type" value="Genomic_DNA"/>
</dbReference>
<organism evidence="1 2">
    <name type="scientific">Anaeramoeba ignava</name>
    <name type="common">Anaerobic marine amoeba</name>
    <dbReference type="NCBI Taxonomy" id="1746090"/>
    <lineage>
        <taxon>Eukaryota</taxon>
        <taxon>Metamonada</taxon>
        <taxon>Anaeramoebidae</taxon>
        <taxon>Anaeramoeba</taxon>
    </lineage>
</organism>
<protein>
    <submittedName>
        <fullName evidence="1">Uncharacterized protein</fullName>
    </submittedName>
</protein>
<evidence type="ECO:0000313" key="2">
    <source>
        <dbReference type="Proteomes" id="UP001149090"/>
    </source>
</evidence>
<gene>
    <name evidence="1" type="ORF">M0811_02971</name>
</gene>
<dbReference type="AlphaFoldDB" id="A0A9Q0R620"/>
<evidence type="ECO:0000313" key="1">
    <source>
        <dbReference type="EMBL" id="KAJ5067781.1"/>
    </source>
</evidence>
<accession>A0A9Q0R620</accession>
<proteinExistence type="predicted"/>
<keyword evidence="2" id="KW-1185">Reference proteome</keyword>
<comment type="caution">
    <text evidence="1">The sequence shown here is derived from an EMBL/GenBank/DDBJ whole genome shotgun (WGS) entry which is preliminary data.</text>
</comment>